<organism evidence="2 3">
    <name type="scientific">Haematospirillum jordaniae</name>
    <dbReference type="NCBI Taxonomy" id="1549855"/>
    <lineage>
        <taxon>Bacteria</taxon>
        <taxon>Pseudomonadati</taxon>
        <taxon>Pseudomonadota</taxon>
        <taxon>Alphaproteobacteria</taxon>
        <taxon>Rhodospirillales</taxon>
        <taxon>Novispirillaceae</taxon>
        <taxon>Haematospirillum</taxon>
    </lineage>
</organism>
<dbReference type="Proteomes" id="UP000076066">
    <property type="component" value="Chromosome"/>
</dbReference>
<dbReference type="PIRSF" id="PIRSF032131">
    <property type="entry name" value="UCP032131"/>
    <property type="match status" value="1"/>
</dbReference>
<dbReference type="GeneID" id="53316862"/>
<dbReference type="OrthoDB" id="9799894at2"/>
<evidence type="ECO:0008006" key="4">
    <source>
        <dbReference type="Google" id="ProtNLM"/>
    </source>
</evidence>
<accession>A0A143DDY4</accession>
<dbReference type="RefSeq" id="WP_066135057.1">
    <property type="nucleotide sequence ID" value="NZ_CP014525.1"/>
</dbReference>
<dbReference type="KEGG" id="hjo:AY555_06795"/>
<feature type="compositionally biased region" description="Basic and acidic residues" evidence="1">
    <location>
        <begin position="57"/>
        <end position="67"/>
    </location>
</feature>
<sequence length="163" mass="17764">MILYDFACAGGHTFESWFASSAACDRMIEKQAVLCPVCGSGQVKKALSVPKIAKKRDGCGVGDERDTPPVSARDTSSDATPGGVPSLRSEHDVRLREAIGMVRRVIEEKCDYVGQGFAEEARKIHYGEVEPRPVYGEASPQECDSLREEGIEFASLPWLVENA</sequence>
<reference evidence="2 3" key="1">
    <citation type="submission" date="2016-02" db="EMBL/GenBank/DDBJ databases">
        <title>Complete Genome of H5569, the type strain of the newly described species Haematospirillium jordaniae.</title>
        <authorList>
            <person name="Nicholson A.C."/>
            <person name="Humrighouse B.W."/>
            <person name="Loparov V."/>
            <person name="McQuiston J.R."/>
        </authorList>
    </citation>
    <scope>NUCLEOTIDE SEQUENCE [LARGE SCALE GENOMIC DNA]</scope>
    <source>
        <strain evidence="2 3">H5569</strain>
    </source>
</reference>
<dbReference type="AlphaFoldDB" id="A0A143DDY4"/>
<dbReference type="STRING" id="1549855.AY555_06795"/>
<dbReference type="EMBL" id="CP014525">
    <property type="protein sequence ID" value="AMW34937.1"/>
    <property type="molecule type" value="Genomic_DNA"/>
</dbReference>
<evidence type="ECO:0000256" key="1">
    <source>
        <dbReference type="SAM" id="MobiDB-lite"/>
    </source>
</evidence>
<proteinExistence type="predicted"/>
<feature type="region of interest" description="Disordered" evidence="1">
    <location>
        <begin position="57"/>
        <end position="90"/>
    </location>
</feature>
<keyword evidence="3" id="KW-1185">Reference proteome</keyword>
<name>A0A143DDY4_9PROT</name>
<dbReference type="InterPro" id="IPR009562">
    <property type="entry name" value="DUF1178"/>
</dbReference>
<dbReference type="Pfam" id="PF06676">
    <property type="entry name" value="DUF1178"/>
    <property type="match status" value="1"/>
</dbReference>
<gene>
    <name evidence="2" type="ORF">AY555_06795</name>
</gene>
<protein>
    <recommendedName>
        <fullName evidence="4">Regulatory protein FmdB Zinc ribbon domain-containing protein</fullName>
    </recommendedName>
</protein>
<evidence type="ECO:0000313" key="2">
    <source>
        <dbReference type="EMBL" id="AMW34937.1"/>
    </source>
</evidence>
<evidence type="ECO:0000313" key="3">
    <source>
        <dbReference type="Proteomes" id="UP000076066"/>
    </source>
</evidence>